<dbReference type="InterPro" id="IPR037291">
    <property type="entry name" value="DUF4139"/>
</dbReference>
<reference evidence="3 4" key="1">
    <citation type="submission" date="2018-06" db="EMBL/GenBank/DDBJ databases">
        <authorList>
            <consortium name="Pathogen Informatics"/>
            <person name="Doyle S."/>
        </authorList>
    </citation>
    <scope>NUCLEOTIDE SEQUENCE [LARGE SCALE GENOMIC DNA]</scope>
    <source>
        <strain evidence="3 4">NCTC13337</strain>
    </source>
</reference>
<evidence type="ECO:0000313" key="4">
    <source>
        <dbReference type="Proteomes" id="UP000254601"/>
    </source>
</evidence>
<accession>A0A380MSC1</accession>
<evidence type="ECO:0000313" key="3">
    <source>
        <dbReference type="EMBL" id="SUO95529.1"/>
    </source>
</evidence>
<name>A0A380MSC1_9GAMM</name>
<dbReference type="EMBL" id="UHIC01000001">
    <property type="protein sequence ID" value="SUO95529.1"/>
    <property type="molecule type" value="Genomic_DNA"/>
</dbReference>
<sequence>MRIHILSTAIILSYSSCLYAESINIEAPVTSATLYLQGADIIREAQVHLPHTPNESATYQITIPKIHDLQQINIQGATLLSQAETQYSNELAENTPLMQAQNALAEIKATLQHNNTLLTQLANSLAKQPELLDTIRKDSQSLLEQNQRLREKRQLQQQLVTQLEKKAKQQPNRQNLVLEIGEIKQQDIKITLREYTPTASWSPSSQLNLNTKEKTLSLKAYAKLQQQSLSDWKDVKLTLALTPVRDARLPSLHSRSISAVLPPKEDMALNRTETTPYGSLSFSAEMPAPAVEAFALKTSAPIIESNGIDFQIILPNHYQLHSGETSSVPYYQQSISADIYSAVYQWAQPEAILVAKWKQPKELNFLPGEMQILRDNLTIGKRYENHLWQIDSEQKLSFGIDPAFKVTKTVPPNYTDENGIFNKQHVQEVRENFTITNLNNTQRPLYFYAQLPIAGNSDTKITPKLSLKPDIENVDGIKGILQWKVPTITSNKPWKLDFGYDISYPQNMTLIPSL</sequence>
<dbReference type="AlphaFoldDB" id="A0A380MSC1"/>
<dbReference type="Pfam" id="PF13598">
    <property type="entry name" value="DUF4139"/>
    <property type="match status" value="1"/>
</dbReference>
<dbReference type="RefSeq" id="WP_169818641.1">
    <property type="nucleotide sequence ID" value="NZ_LWHB01000110.1"/>
</dbReference>
<proteinExistence type="predicted"/>
<dbReference type="Proteomes" id="UP000254601">
    <property type="component" value="Unassembled WGS sequence"/>
</dbReference>
<dbReference type="PANTHER" id="PTHR31005:SF8">
    <property type="entry name" value="DUF4139 DOMAIN-CONTAINING PROTEIN"/>
    <property type="match status" value="1"/>
</dbReference>
<gene>
    <name evidence="3" type="ORF">NCTC13337_01428</name>
</gene>
<keyword evidence="4" id="KW-1185">Reference proteome</keyword>
<organism evidence="3 4">
    <name type="scientific">Suttonella ornithocola</name>
    <dbReference type="NCBI Taxonomy" id="279832"/>
    <lineage>
        <taxon>Bacteria</taxon>
        <taxon>Pseudomonadati</taxon>
        <taxon>Pseudomonadota</taxon>
        <taxon>Gammaproteobacteria</taxon>
        <taxon>Cardiobacteriales</taxon>
        <taxon>Cardiobacteriaceae</taxon>
        <taxon>Suttonella</taxon>
    </lineage>
</organism>
<keyword evidence="1" id="KW-0175">Coiled coil</keyword>
<dbReference type="PANTHER" id="PTHR31005">
    <property type="entry name" value="DUF4139 DOMAIN-CONTAINING PROTEIN"/>
    <property type="match status" value="1"/>
</dbReference>
<dbReference type="NCBIfam" id="TIGR02231">
    <property type="entry name" value="mucoidy inhibitor MuiA family protein"/>
    <property type="match status" value="1"/>
</dbReference>
<evidence type="ECO:0000259" key="2">
    <source>
        <dbReference type="Pfam" id="PF13598"/>
    </source>
</evidence>
<feature type="domain" description="DUF4139" evidence="2">
    <location>
        <begin position="191"/>
        <end position="506"/>
    </location>
</feature>
<evidence type="ECO:0000256" key="1">
    <source>
        <dbReference type="SAM" id="Coils"/>
    </source>
</evidence>
<feature type="coiled-coil region" evidence="1">
    <location>
        <begin position="132"/>
        <end position="166"/>
    </location>
</feature>
<dbReference type="InterPro" id="IPR011935">
    <property type="entry name" value="CHP02231"/>
</dbReference>
<protein>
    <recommendedName>
        <fullName evidence="2">DUF4139 domain-containing protein</fullName>
    </recommendedName>
</protein>